<accession>A0A7S9L3Q1</accession>
<protein>
    <submittedName>
        <fullName evidence="1">Prevent-host-death protein</fullName>
    </submittedName>
</protein>
<dbReference type="KEGG" id="pex:IZT61_19730"/>
<evidence type="ECO:0000313" key="2">
    <source>
        <dbReference type="Proteomes" id="UP000594759"/>
    </source>
</evidence>
<reference evidence="1 2" key="1">
    <citation type="submission" date="2020-11" db="EMBL/GenBank/DDBJ databases">
        <title>Pedobacter endophytica, an endophytic bacteria isolated form Carex pumila.</title>
        <authorList>
            <person name="Peng Y."/>
            <person name="Jiang L."/>
            <person name="Lee J."/>
        </authorList>
    </citation>
    <scope>NUCLEOTIDE SEQUENCE [LARGE SCALE GENOMIC DNA]</scope>
    <source>
        <strain evidence="1 2">JBR3-12</strain>
    </source>
</reference>
<sequence length="81" mass="8858">MSVGEFKSHLAEAIEEVKAGGEIAVTYGKKKEIIGYFVPTLENAPKIEKTVGKRKLGPLNGKAQVIFADDFKMTTEEFLGL</sequence>
<dbReference type="AlphaFoldDB" id="A0A7S9L3Q1"/>
<dbReference type="EMBL" id="CP064939">
    <property type="protein sequence ID" value="QPH41935.1"/>
    <property type="molecule type" value="Genomic_DNA"/>
</dbReference>
<dbReference type="Proteomes" id="UP000594759">
    <property type="component" value="Chromosome"/>
</dbReference>
<gene>
    <name evidence="1" type="ORF">IZT61_19730</name>
</gene>
<name>A0A7S9L3Q1_9SPHI</name>
<keyword evidence="2" id="KW-1185">Reference proteome</keyword>
<evidence type="ECO:0000313" key="1">
    <source>
        <dbReference type="EMBL" id="QPH41935.1"/>
    </source>
</evidence>
<proteinExistence type="predicted"/>
<organism evidence="1 2">
    <name type="scientific">Pedobacter endophyticus</name>
    <dbReference type="NCBI Taxonomy" id="2789740"/>
    <lineage>
        <taxon>Bacteria</taxon>
        <taxon>Pseudomonadati</taxon>
        <taxon>Bacteroidota</taxon>
        <taxon>Sphingobacteriia</taxon>
        <taxon>Sphingobacteriales</taxon>
        <taxon>Sphingobacteriaceae</taxon>
        <taxon>Pedobacter</taxon>
    </lineage>
</organism>